<name>A0A0G1YDT6_9BACT</name>
<dbReference type="GO" id="GO:0051301">
    <property type="term" value="P:cell division"/>
    <property type="evidence" value="ECO:0007669"/>
    <property type="project" value="UniProtKB-KW"/>
</dbReference>
<evidence type="ECO:0000256" key="9">
    <source>
        <dbReference type="ARBA" id="ARBA00023306"/>
    </source>
</evidence>
<keyword evidence="8 10" id="KW-0472">Membrane</keyword>
<evidence type="ECO:0000256" key="10">
    <source>
        <dbReference type="PIRNR" id="PIRNR003097"/>
    </source>
</evidence>
<dbReference type="GO" id="GO:0005886">
    <property type="term" value="C:plasma membrane"/>
    <property type="evidence" value="ECO:0007669"/>
    <property type="project" value="UniProtKB-SubCell"/>
</dbReference>
<keyword evidence="5 10" id="KW-0132">Cell division</keyword>
<evidence type="ECO:0000256" key="8">
    <source>
        <dbReference type="ARBA" id="ARBA00023136"/>
    </source>
</evidence>
<evidence type="ECO:0000259" key="13">
    <source>
        <dbReference type="Pfam" id="PF18075"/>
    </source>
</evidence>
<dbReference type="PANTHER" id="PTHR47755">
    <property type="entry name" value="CELL DIVISION PROTEIN FTSX"/>
    <property type="match status" value="1"/>
</dbReference>
<evidence type="ECO:0000313" key="15">
    <source>
        <dbReference type="Proteomes" id="UP000033870"/>
    </source>
</evidence>
<evidence type="ECO:0000259" key="12">
    <source>
        <dbReference type="Pfam" id="PF02687"/>
    </source>
</evidence>
<dbReference type="PANTHER" id="PTHR47755:SF1">
    <property type="entry name" value="CELL DIVISION PROTEIN FTSX"/>
    <property type="match status" value="1"/>
</dbReference>
<feature type="transmembrane region" description="Helical" evidence="11">
    <location>
        <begin position="21"/>
        <end position="45"/>
    </location>
</feature>
<feature type="domain" description="ABC3 transporter permease C-terminal" evidence="12">
    <location>
        <begin position="180"/>
        <end position="297"/>
    </location>
</feature>
<feature type="transmembrane region" description="Helical" evidence="11">
    <location>
        <begin position="268"/>
        <end position="296"/>
    </location>
</feature>
<organism evidence="14 15">
    <name type="scientific">Candidatus Magasanikbacteria bacterium GW2011_GWA2_56_11</name>
    <dbReference type="NCBI Taxonomy" id="1619044"/>
    <lineage>
        <taxon>Bacteria</taxon>
        <taxon>Candidatus Magasanikiibacteriota</taxon>
    </lineage>
</organism>
<dbReference type="STRING" id="1619044.UY92_C0015G0050"/>
<evidence type="ECO:0000256" key="7">
    <source>
        <dbReference type="ARBA" id="ARBA00022989"/>
    </source>
</evidence>
<comment type="caution">
    <text evidence="14">The sequence shown here is derived from an EMBL/GenBank/DDBJ whole genome shotgun (WGS) entry which is preliminary data.</text>
</comment>
<evidence type="ECO:0000256" key="2">
    <source>
        <dbReference type="ARBA" id="ARBA00007379"/>
    </source>
</evidence>
<dbReference type="AlphaFoldDB" id="A0A0G1YDT6"/>
<dbReference type="Pfam" id="PF02687">
    <property type="entry name" value="FtsX"/>
    <property type="match status" value="1"/>
</dbReference>
<keyword evidence="9 10" id="KW-0131">Cell cycle</keyword>
<evidence type="ECO:0000256" key="6">
    <source>
        <dbReference type="ARBA" id="ARBA00022692"/>
    </source>
</evidence>
<reference evidence="14 15" key="1">
    <citation type="journal article" date="2015" name="Nature">
        <title>rRNA introns, odd ribosomes, and small enigmatic genomes across a large radiation of phyla.</title>
        <authorList>
            <person name="Brown C.T."/>
            <person name="Hug L.A."/>
            <person name="Thomas B.C."/>
            <person name="Sharon I."/>
            <person name="Castelle C.J."/>
            <person name="Singh A."/>
            <person name="Wilkins M.J."/>
            <person name="Williams K.H."/>
            <person name="Banfield J.F."/>
        </authorList>
    </citation>
    <scope>NUCLEOTIDE SEQUENCE [LARGE SCALE GENOMIC DNA]</scope>
</reference>
<feature type="transmembrane region" description="Helical" evidence="11">
    <location>
        <begin position="230"/>
        <end position="248"/>
    </location>
</feature>
<comment type="subcellular location">
    <subcellularLocation>
        <location evidence="1">Cell membrane</location>
        <topology evidence="1">Multi-pass membrane protein</topology>
    </subcellularLocation>
</comment>
<comment type="similarity">
    <text evidence="2 10">Belongs to the ABC-4 integral membrane protein family. FtsX subfamily.</text>
</comment>
<dbReference type="InterPro" id="IPR004513">
    <property type="entry name" value="FtsX"/>
</dbReference>
<dbReference type="Gene3D" id="3.30.70.3040">
    <property type="match status" value="1"/>
</dbReference>
<protein>
    <recommendedName>
        <fullName evidence="3 10">Cell division protein FtsX</fullName>
    </recommendedName>
</protein>
<gene>
    <name evidence="14" type="ORF">UY92_C0015G0050</name>
</gene>
<dbReference type="PIRSF" id="PIRSF003097">
    <property type="entry name" value="FtsX"/>
    <property type="match status" value="1"/>
</dbReference>
<sequence length="302" mass="33873">MLSLWRIIKFSFEDIARNFSLSAMTVLILVLMLLSVNTLVAVRLLTDEAIANIKDQIDVSVYFHPEATAEELAAAKNYVESFPEVRDLIFLSREQTLEKFRAAYEDNEKVMSSLGELGDNPLGATLIIKTREPSDYEKIITALSVPEYEGIIESKTFGDTQTTIDKVHTITGQVERFTLFLTSLFAVIAFVIVFNTVRVAIYTQRIEISIKKLVGASNWFVRGPYLMESLIFSILSVGITLVAIYFSTRLLDPFVAAMFAKPHLLTDYLLSHILELAGLQLAAVLLLTAATSTLAMRRYLRV</sequence>
<keyword evidence="6 11" id="KW-0812">Transmembrane</keyword>
<feature type="domain" description="FtsX extracellular" evidence="13">
    <location>
        <begin position="58"/>
        <end position="144"/>
    </location>
</feature>
<proteinExistence type="inferred from homology"/>
<keyword evidence="4 10" id="KW-1003">Cell membrane</keyword>
<keyword evidence="7 11" id="KW-1133">Transmembrane helix</keyword>
<evidence type="ECO:0000256" key="3">
    <source>
        <dbReference type="ARBA" id="ARBA00021907"/>
    </source>
</evidence>
<evidence type="ECO:0000256" key="1">
    <source>
        <dbReference type="ARBA" id="ARBA00004651"/>
    </source>
</evidence>
<dbReference type="InterPro" id="IPR003838">
    <property type="entry name" value="ABC3_permease_C"/>
</dbReference>
<dbReference type="Proteomes" id="UP000033870">
    <property type="component" value="Unassembled WGS sequence"/>
</dbReference>
<accession>A0A0G1YDT6</accession>
<dbReference type="Pfam" id="PF18075">
    <property type="entry name" value="FtsX_ECD"/>
    <property type="match status" value="1"/>
</dbReference>
<evidence type="ECO:0000256" key="4">
    <source>
        <dbReference type="ARBA" id="ARBA00022475"/>
    </source>
</evidence>
<dbReference type="EMBL" id="LCRX01000015">
    <property type="protein sequence ID" value="KKW41638.1"/>
    <property type="molecule type" value="Genomic_DNA"/>
</dbReference>
<dbReference type="InterPro" id="IPR040690">
    <property type="entry name" value="FtsX_ECD"/>
</dbReference>
<feature type="transmembrane region" description="Helical" evidence="11">
    <location>
        <begin position="177"/>
        <end position="201"/>
    </location>
</feature>
<evidence type="ECO:0000256" key="5">
    <source>
        <dbReference type="ARBA" id="ARBA00022618"/>
    </source>
</evidence>
<evidence type="ECO:0000313" key="14">
    <source>
        <dbReference type="EMBL" id="KKW41638.1"/>
    </source>
</evidence>
<evidence type="ECO:0000256" key="11">
    <source>
        <dbReference type="SAM" id="Phobius"/>
    </source>
</evidence>